<sequence>MKLSTSGLGGQQAGQEGEKKCLNSELWHACAGPLVSLPTAGSRVVYFPQGHSEQVAATTNKEVDAHIPNYPSLPPQLICQLHNVTMHADVETDEVYAQMTLQPLTPQEQKETFLPMDLGMPSKQPTNYFCKTLTASDTSTHGGFSVPRRAAEKVFPPLDFTQQPPAQELIARDLHDVEWKFRHIFRGQPKRHLLTTGWSVFVSAKRLVAGDSVLFIWNEKNQLLLGIRRATRPQTVMPSSVLSSDSMHIGLLAAAAHAAATNSCFTVFYNPRASPSEFVIPLSKYVKAVFHTRISVGMRFRMLFETEESSVRRYMGTITGISDLDPVRWPNSHWRSVKVGWDESTAGERQPRVSLWEIEPLTTFPMYPSLFPLRLKRPWHPGSSSLLDSRDEASNGLMWLRGASGEPGLPSLNFQANMLPWMQQRLDPTMLGNDHNQRYQAMLAAGMQNLGSGDPLRQQFMQLQQPFQYLQQSSSHNPLLQLQQQQQQQAIQQSIPHNILQAQNQISTESLPRHLLQQQLNNQPDDQAQQHQHIYHDGLQIQTDQLQRQQSNLPSPSFSKTEYMDSSSKFSATNTPMQNMLGSLCSEGSVNLLDFSRAGQSTLTEQLPQQSWVPKYAHQQVNAFANSISLPRTYPEKDPSMEAENCSSDAQNPTLFGANIDSSGLLLPTTVPRYSTSSIDADVSSMPLGDSGFQNSLYGCVQDSSDLLSNAGQMDPPTPSGTFVKVYKSGSVGRSLDISRFSSYHELRGELAKMFGIEGKLENPHRSGWQLVFVDRENDVLLLGDDPWELFVNNVWYIKILSPEDVLKLGEQGVEPSGPNAVHRMSGGVA</sequence>
<dbReference type="GO" id="GO:0006355">
    <property type="term" value="P:regulation of DNA-templated transcription"/>
    <property type="evidence" value="ECO:0007669"/>
    <property type="project" value="InterPro"/>
</dbReference>
<dbReference type="GO" id="GO:0003677">
    <property type="term" value="F:DNA binding"/>
    <property type="evidence" value="ECO:0007669"/>
    <property type="project" value="UniProtKB-KW"/>
</dbReference>
<evidence type="ECO:0000256" key="9">
    <source>
        <dbReference type="RuleBase" id="RU004561"/>
    </source>
</evidence>
<comment type="function">
    <text evidence="9">Auxin response factors (ARFs) are transcriptional factors that bind specifically to the DNA sequence 5'-TGTCTC-3' found in the auxin-responsive promoter elements (AuxREs).</text>
</comment>
<dbReference type="Gene3D" id="3.10.20.90">
    <property type="entry name" value="Phosphatidylinositol 3-kinase Catalytic Subunit, Chain A, domain 1"/>
    <property type="match status" value="1"/>
</dbReference>
<evidence type="ECO:0000256" key="3">
    <source>
        <dbReference type="ARBA" id="ARBA00011726"/>
    </source>
</evidence>
<keyword evidence="7 9" id="KW-0539">Nucleus</keyword>
<proteinExistence type="evidence at transcript level"/>
<dbReference type="Gene3D" id="2.40.330.10">
    <property type="entry name" value="DNA-binding pseudobarrel domain"/>
    <property type="match status" value="1"/>
</dbReference>
<dbReference type="AlphaFoldDB" id="A0A1L6K4B0"/>
<dbReference type="CDD" id="cd10017">
    <property type="entry name" value="B3_DNA"/>
    <property type="match status" value="1"/>
</dbReference>
<dbReference type="Pfam" id="PF02362">
    <property type="entry name" value="B3"/>
    <property type="match status" value="1"/>
</dbReference>
<dbReference type="SUPFAM" id="SSF54277">
    <property type="entry name" value="CAD &amp; PB1 domains"/>
    <property type="match status" value="1"/>
</dbReference>
<dbReference type="FunFam" id="2.30.30.1040:FF:000001">
    <property type="entry name" value="Auxin response factor"/>
    <property type="match status" value="1"/>
</dbReference>
<organism evidence="12">
    <name type="scientific">Populus tomentosa</name>
    <name type="common">Chinese white poplar</name>
    <dbReference type="NCBI Taxonomy" id="118781"/>
    <lineage>
        <taxon>Eukaryota</taxon>
        <taxon>Viridiplantae</taxon>
        <taxon>Streptophyta</taxon>
        <taxon>Embryophyta</taxon>
        <taxon>Tracheophyta</taxon>
        <taxon>Spermatophyta</taxon>
        <taxon>Magnoliopsida</taxon>
        <taxon>eudicotyledons</taxon>
        <taxon>Gunneridae</taxon>
        <taxon>Pentapetalae</taxon>
        <taxon>rosids</taxon>
        <taxon>fabids</taxon>
        <taxon>Malpighiales</taxon>
        <taxon>Salicaceae</taxon>
        <taxon>Saliceae</taxon>
        <taxon>Populus</taxon>
    </lineage>
</organism>
<evidence type="ECO:0000259" key="11">
    <source>
        <dbReference type="PROSITE" id="PS51745"/>
    </source>
</evidence>
<accession>A0A1L6K4B0</accession>
<dbReference type="PROSITE" id="PS50863">
    <property type="entry name" value="B3"/>
    <property type="match status" value="1"/>
</dbReference>
<dbReference type="PANTHER" id="PTHR31384:SF3">
    <property type="entry name" value="AUXIN RESPONSE FACTOR 8"/>
    <property type="match status" value="1"/>
</dbReference>
<dbReference type="GO" id="GO:0009734">
    <property type="term" value="P:auxin-activated signaling pathway"/>
    <property type="evidence" value="ECO:0007669"/>
    <property type="project" value="UniProtKB-KW"/>
</dbReference>
<evidence type="ECO:0000256" key="4">
    <source>
        <dbReference type="ARBA" id="ARBA00023015"/>
    </source>
</evidence>
<evidence type="ECO:0000313" key="12">
    <source>
        <dbReference type="EMBL" id="APR63650.1"/>
    </source>
</evidence>
<dbReference type="Pfam" id="PF06507">
    <property type="entry name" value="ARF_AD"/>
    <property type="match status" value="1"/>
</dbReference>
<feature type="domain" description="PB1" evidence="11">
    <location>
        <begin position="721"/>
        <end position="805"/>
    </location>
</feature>
<evidence type="ECO:0000256" key="2">
    <source>
        <dbReference type="ARBA" id="ARBA00007853"/>
    </source>
</evidence>
<comment type="subunit">
    <text evidence="3 9">Homodimers and heterodimers.</text>
</comment>
<comment type="subcellular location">
    <subcellularLocation>
        <location evidence="1 9">Nucleus</location>
    </subcellularLocation>
</comment>
<dbReference type="SMART" id="SM01019">
    <property type="entry name" value="B3"/>
    <property type="match status" value="1"/>
</dbReference>
<reference evidence="12" key="1">
    <citation type="submission" date="2016-01" db="EMBL/GenBank/DDBJ databases">
        <title>Dissection of insertion-deletion (InDel) variations within complex gene networks underlying wood formation in Populus.</title>
        <authorList>
            <person name="Zhang D."/>
            <person name="Gong C."/>
            <person name="Du Q."/>
            <person name="Xie J."/>
            <person name="Yang X."/>
            <person name="Quan M."/>
            <person name="Li B."/>
        </authorList>
    </citation>
    <scope>NUCLEOTIDE SEQUENCE</scope>
</reference>
<evidence type="ECO:0000256" key="7">
    <source>
        <dbReference type="ARBA" id="ARBA00023242"/>
    </source>
</evidence>
<evidence type="ECO:0000256" key="5">
    <source>
        <dbReference type="ARBA" id="ARBA00023125"/>
    </source>
</evidence>
<feature type="domain" description="TF-B3" evidence="10">
    <location>
        <begin position="129"/>
        <end position="231"/>
    </location>
</feature>
<dbReference type="InterPro" id="IPR053793">
    <property type="entry name" value="PB1-like"/>
</dbReference>
<keyword evidence="6 9" id="KW-0804">Transcription</keyword>
<keyword evidence="8 9" id="KW-0927">Auxin signaling pathway</keyword>
<keyword evidence="4 9" id="KW-0805">Transcription regulation</keyword>
<evidence type="ECO:0000256" key="6">
    <source>
        <dbReference type="ARBA" id="ARBA00023163"/>
    </source>
</evidence>
<dbReference type="InterPro" id="IPR015300">
    <property type="entry name" value="DNA-bd_pseudobarrel_sf"/>
</dbReference>
<protein>
    <recommendedName>
        <fullName evidence="9">Auxin response factor</fullName>
    </recommendedName>
</protein>
<dbReference type="Gene3D" id="2.30.30.1040">
    <property type="match status" value="1"/>
</dbReference>
<dbReference type="InterPro" id="IPR044835">
    <property type="entry name" value="ARF_plant"/>
</dbReference>
<dbReference type="EMBL" id="KU573185">
    <property type="protein sequence ID" value="APR63650.1"/>
    <property type="molecule type" value="mRNA"/>
</dbReference>
<evidence type="ECO:0000259" key="10">
    <source>
        <dbReference type="PROSITE" id="PS50863"/>
    </source>
</evidence>
<comment type="similarity">
    <text evidence="2 9">Belongs to the ARF family.</text>
</comment>
<dbReference type="PROSITE" id="PS51745">
    <property type="entry name" value="PB1"/>
    <property type="match status" value="1"/>
</dbReference>
<dbReference type="FunFam" id="3.10.20.90:FF:000047">
    <property type="entry name" value="Auxin response factor"/>
    <property type="match status" value="1"/>
</dbReference>
<keyword evidence="5 9" id="KW-0238">DNA-binding</keyword>
<dbReference type="GO" id="GO:0005634">
    <property type="term" value="C:nucleus"/>
    <property type="evidence" value="ECO:0007669"/>
    <property type="project" value="UniProtKB-SubCell"/>
</dbReference>
<dbReference type="InterPro" id="IPR010525">
    <property type="entry name" value="ARF_dom"/>
</dbReference>
<dbReference type="InterPro" id="IPR003340">
    <property type="entry name" value="B3_DNA-bd"/>
</dbReference>
<name>A0A1L6K4B0_POPTO</name>
<dbReference type="PANTHER" id="PTHR31384">
    <property type="entry name" value="AUXIN RESPONSE FACTOR 4-RELATED"/>
    <property type="match status" value="1"/>
</dbReference>
<dbReference type="SUPFAM" id="SSF101936">
    <property type="entry name" value="DNA-binding pseudobarrel domain"/>
    <property type="match status" value="1"/>
</dbReference>
<dbReference type="FunFam" id="2.40.330.10:FF:000001">
    <property type="entry name" value="Auxin response factor"/>
    <property type="match status" value="1"/>
</dbReference>
<evidence type="ECO:0000256" key="1">
    <source>
        <dbReference type="ARBA" id="ARBA00004123"/>
    </source>
</evidence>
<evidence type="ECO:0000256" key="8">
    <source>
        <dbReference type="ARBA" id="ARBA00023294"/>
    </source>
</evidence>